<evidence type="ECO:0000313" key="4">
    <source>
        <dbReference type="Proteomes" id="UP000007058"/>
    </source>
</evidence>
<dbReference type="InterPro" id="IPR038404">
    <property type="entry name" value="TRAP_DctP_sf"/>
</dbReference>
<dbReference type="STRING" id="342108.amb0810"/>
<feature type="chain" id="PRO_5004218268" evidence="2">
    <location>
        <begin position="47"/>
        <end position="371"/>
    </location>
</feature>
<dbReference type="HOGENOM" id="CLU_036176_2_0_5"/>
<dbReference type="NCBIfam" id="NF037995">
    <property type="entry name" value="TRAP_S1"/>
    <property type="match status" value="1"/>
</dbReference>
<feature type="signal peptide" evidence="2">
    <location>
        <begin position="1"/>
        <end position="46"/>
    </location>
</feature>
<dbReference type="CDD" id="cd13665">
    <property type="entry name" value="PBP2_TRAP_Dctp3_4"/>
    <property type="match status" value="1"/>
</dbReference>
<dbReference type="Proteomes" id="UP000007058">
    <property type="component" value="Chromosome"/>
</dbReference>
<dbReference type="KEGG" id="mag:amb0810"/>
<organism evidence="3 4">
    <name type="scientific">Paramagnetospirillum magneticum (strain ATCC 700264 / AMB-1)</name>
    <name type="common">Magnetospirillum magneticum</name>
    <dbReference type="NCBI Taxonomy" id="342108"/>
    <lineage>
        <taxon>Bacteria</taxon>
        <taxon>Pseudomonadati</taxon>
        <taxon>Pseudomonadota</taxon>
        <taxon>Alphaproteobacteria</taxon>
        <taxon>Rhodospirillales</taxon>
        <taxon>Magnetospirillaceae</taxon>
        <taxon>Paramagnetospirillum</taxon>
    </lineage>
</organism>
<dbReference type="AlphaFoldDB" id="Q2W961"/>
<evidence type="ECO:0000256" key="1">
    <source>
        <dbReference type="ARBA" id="ARBA00022729"/>
    </source>
</evidence>
<dbReference type="InterPro" id="IPR018389">
    <property type="entry name" value="DctP_fam"/>
</dbReference>
<protein>
    <submittedName>
        <fullName evidence="3">TRAP-type C4-dicarboxylate transport system</fullName>
    </submittedName>
</protein>
<reference evidence="3 4" key="1">
    <citation type="journal article" date="2005" name="DNA Res.">
        <title>Complete genome sequence of the facultative anaerobic magnetotactic bacterium Magnetospirillum sp. strain AMB-1.</title>
        <authorList>
            <person name="Matsunaga T."/>
            <person name="Okamura Y."/>
            <person name="Fukuda Y."/>
            <person name="Wahyudi A.T."/>
            <person name="Murase Y."/>
            <person name="Takeyama H."/>
        </authorList>
    </citation>
    <scope>NUCLEOTIDE SEQUENCE [LARGE SCALE GENOMIC DNA]</scope>
    <source>
        <strain evidence="4">ATCC 700264 / AMB-1</strain>
    </source>
</reference>
<dbReference type="GO" id="GO:0055085">
    <property type="term" value="P:transmembrane transport"/>
    <property type="evidence" value="ECO:0007669"/>
    <property type="project" value="InterPro"/>
</dbReference>
<dbReference type="PANTHER" id="PTHR33376">
    <property type="match status" value="1"/>
</dbReference>
<gene>
    <name evidence="3" type="ordered locus">amb0810</name>
</gene>
<dbReference type="EMBL" id="AP007255">
    <property type="protein sequence ID" value="BAE49614.1"/>
    <property type="molecule type" value="Genomic_DNA"/>
</dbReference>
<dbReference type="PANTHER" id="PTHR33376:SF15">
    <property type="entry name" value="BLL6794 PROTEIN"/>
    <property type="match status" value="1"/>
</dbReference>
<sequence>MTVRAMSPAALARMRLNTEETMRIRSLALSLAALLGALPFAHQAAAADEVVLKFAHFLPPVAPAHAQVIGPWCDRVAAESGNRIKCQIFPAMQLGGTPSQLVDQVRNGVADIVWTAPGYSAGRFPAIEALELPFMVANALDGSRMTWDYYNQFAKDEFAAYKVLAVHIDGGGLFHTANTEVKSLAEVKGLKLRTPTRLAAKTLQSLGGVPVSMPPSQVADAIAKGVVDGGLLPWELMRPTKIDEVTKYHIAPPPGRPFPVATVLSVLMNKAKYDSLPADLKAVIDRNSGPVLVEAFGKVWDDVTAANLKYAATIPGTQVTNLEPAPYQAMRDAAKPVEEEWVKDVTARKLDGQALAAGARALSAKYFPAQN</sequence>
<name>Q2W961_PARM1</name>
<dbReference type="Gene3D" id="3.40.190.170">
    <property type="entry name" value="Bacterial extracellular solute-binding protein, family 7"/>
    <property type="match status" value="1"/>
</dbReference>
<proteinExistence type="predicted"/>
<dbReference type="Pfam" id="PF03480">
    <property type="entry name" value="DctP"/>
    <property type="match status" value="1"/>
</dbReference>
<keyword evidence="4" id="KW-1185">Reference proteome</keyword>
<keyword evidence="1 2" id="KW-0732">Signal</keyword>
<evidence type="ECO:0000313" key="3">
    <source>
        <dbReference type="EMBL" id="BAE49614.1"/>
    </source>
</evidence>
<accession>Q2W961</accession>
<evidence type="ECO:0000256" key="2">
    <source>
        <dbReference type="SAM" id="SignalP"/>
    </source>
</evidence>